<dbReference type="NCBIfam" id="NF003971">
    <property type="entry name" value="PRK05465.1"/>
    <property type="match status" value="1"/>
</dbReference>
<dbReference type="PANTHER" id="PTHR39330:SF1">
    <property type="entry name" value="ETHANOLAMINE AMMONIA-LYASE SMALL SUBUNIT"/>
    <property type="match status" value="1"/>
</dbReference>
<dbReference type="UniPathway" id="UPA00560"/>
<comment type="pathway">
    <text evidence="5">Amine and polyamine degradation; ethanolamine degradation.</text>
</comment>
<dbReference type="Pfam" id="PF05985">
    <property type="entry name" value="EutC"/>
    <property type="match status" value="1"/>
</dbReference>
<keyword evidence="4 5" id="KW-1283">Bacterial microcompartment</keyword>
<dbReference type="InterPro" id="IPR042255">
    <property type="entry name" value="EutC_N"/>
</dbReference>
<feature type="binding site" evidence="5">
    <location>
        <position position="211"/>
    </location>
    <ligand>
        <name>adenosylcob(III)alamin</name>
        <dbReference type="ChEBI" id="CHEBI:18408"/>
    </ligand>
</feature>
<evidence type="ECO:0000256" key="5">
    <source>
        <dbReference type="HAMAP-Rule" id="MF_00601"/>
    </source>
</evidence>
<comment type="similarity">
    <text evidence="5">Belongs to the EutC family.</text>
</comment>
<keyword evidence="8" id="KW-1185">Reference proteome</keyword>
<dbReference type="Proteomes" id="UP000185680">
    <property type="component" value="Chromosome"/>
</dbReference>
<evidence type="ECO:0000256" key="1">
    <source>
        <dbReference type="ARBA" id="ARBA00022628"/>
    </source>
</evidence>
<protein>
    <recommendedName>
        <fullName evidence="5">Ethanolamine ammonia-lyase small subunit</fullName>
        <shortName evidence="5">EAL small subunit</shortName>
        <ecNumber evidence="5">4.3.1.7</ecNumber>
    </recommendedName>
</protein>
<keyword evidence="2 5" id="KW-0456">Lyase</keyword>
<dbReference type="OrthoDB" id="114248at2"/>
<evidence type="ECO:0000256" key="4">
    <source>
        <dbReference type="ARBA" id="ARBA00024446"/>
    </source>
</evidence>
<comment type="subunit">
    <text evidence="5">The basic unit is a heterodimer which dimerizes to form tetramers. The heterotetramers trimerize; 6 large subunits form a core ring with 6 small subunits projecting outwards.</text>
</comment>
<proteinExistence type="inferred from homology"/>
<gene>
    <name evidence="5" type="primary">eutC</name>
    <name evidence="6" type="ORF">LPB072_02335</name>
    <name evidence="7" type="ORF">LPB72_08615</name>
</gene>
<feature type="binding site" evidence="5">
    <location>
        <position position="161"/>
    </location>
    <ligand>
        <name>adenosylcob(III)alamin</name>
        <dbReference type="ChEBI" id="CHEBI:18408"/>
    </ligand>
</feature>
<dbReference type="AlphaFoldDB" id="A0A167I6P6"/>
<dbReference type="InterPro" id="IPR042251">
    <property type="entry name" value="EutC_C"/>
</dbReference>
<dbReference type="EMBL" id="CP017476">
    <property type="protein sequence ID" value="AOW11876.1"/>
    <property type="molecule type" value="Genomic_DNA"/>
</dbReference>
<dbReference type="GO" id="GO:0006520">
    <property type="term" value="P:amino acid metabolic process"/>
    <property type="evidence" value="ECO:0007669"/>
    <property type="project" value="InterPro"/>
</dbReference>
<dbReference type="GO" id="GO:0046336">
    <property type="term" value="P:ethanolamine catabolic process"/>
    <property type="evidence" value="ECO:0007669"/>
    <property type="project" value="UniProtKB-UniRule"/>
</dbReference>
<dbReference type="HAMAP" id="MF_00601">
    <property type="entry name" value="EutC"/>
    <property type="match status" value="1"/>
</dbReference>
<dbReference type="GO" id="GO:0008851">
    <property type="term" value="F:ethanolamine ammonia-lyase activity"/>
    <property type="evidence" value="ECO:0007669"/>
    <property type="project" value="UniProtKB-UniRule"/>
</dbReference>
<feature type="binding site" evidence="5">
    <location>
        <position position="182"/>
    </location>
    <ligand>
        <name>adenosylcob(III)alamin</name>
        <dbReference type="ChEBI" id="CHEBI:18408"/>
    </ligand>
</feature>
<keyword evidence="1 5" id="KW-0846">Cobalamin</keyword>
<evidence type="ECO:0000313" key="9">
    <source>
        <dbReference type="Proteomes" id="UP000185680"/>
    </source>
</evidence>
<dbReference type="GO" id="GO:0031471">
    <property type="term" value="C:ethanolamine degradation polyhedral organelle"/>
    <property type="evidence" value="ECO:0007669"/>
    <property type="project" value="UniProtKB-UniRule"/>
</dbReference>
<dbReference type="EMBL" id="LVWD01000009">
    <property type="protein sequence ID" value="OAD42276.1"/>
    <property type="molecule type" value="Genomic_DNA"/>
</dbReference>
<dbReference type="GO" id="GO:0031419">
    <property type="term" value="F:cobalamin binding"/>
    <property type="evidence" value="ECO:0007669"/>
    <property type="project" value="UniProtKB-UniRule"/>
</dbReference>
<accession>A0A167I6P6</accession>
<evidence type="ECO:0000256" key="3">
    <source>
        <dbReference type="ARBA" id="ARBA00023285"/>
    </source>
</evidence>
<comment type="subcellular location">
    <subcellularLocation>
        <location evidence="5">Bacterial microcompartment</location>
    </subcellularLocation>
</comment>
<keyword evidence="3 5" id="KW-0170">Cobalt</keyword>
<dbReference type="Gene3D" id="1.10.30.40">
    <property type="entry name" value="Ethanolamine ammonia-lyase light chain (EutC), N-terminal domain"/>
    <property type="match status" value="1"/>
</dbReference>
<evidence type="ECO:0000313" key="7">
    <source>
        <dbReference type="EMBL" id="OAD42276.1"/>
    </source>
</evidence>
<dbReference type="Proteomes" id="UP000185657">
    <property type="component" value="Unassembled WGS sequence"/>
</dbReference>
<comment type="catalytic activity">
    <reaction evidence="5">
        <text>ethanolamine = acetaldehyde + NH4(+)</text>
        <dbReference type="Rhea" id="RHEA:15313"/>
        <dbReference type="ChEBI" id="CHEBI:15343"/>
        <dbReference type="ChEBI" id="CHEBI:28938"/>
        <dbReference type="ChEBI" id="CHEBI:57603"/>
        <dbReference type="EC" id="4.3.1.7"/>
    </reaction>
</comment>
<evidence type="ECO:0000313" key="6">
    <source>
        <dbReference type="EMBL" id="AOW11876.1"/>
    </source>
</evidence>
<organism evidence="6 9">
    <name type="scientific">Hydrogenophaga crassostreae</name>
    <dbReference type="NCBI Taxonomy" id="1763535"/>
    <lineage>
        <taxon>Bacteria</taxon>
        <taxon>Pseudomonadati</taxon>
        <taxon>Pseudomonadota</taxon>
        <taxon>Betaproteobacteria</taxon>
        <taxon>Burkholderiales</taxon>
        <taxon>Comamonadaceae</taxon>
        <taxon>Hydrogenophaga</taxon>
    </lineage>
</organism>
<evidence type="ECO:0000256" key="2">
    <source>
        <dbReference type="ARBA" id="ARBA00023239"/>
    </source>
</evidence>
<dbReference type="InterPro" id="IPR009246">
    <property type="entry name" value="EutC"/>
</dbReference>
<dbReference type="RefSeq" id="WP_066088895.1">
    <property type="nucleotide sequence ID" value="NZ_CP017476.1"/>
</dbReference>
<dbReference type="STRING" id="1763535.LPB072_02335"/>
<dbReference type="Gene3D" id="3.40.50.11240">
    <property type="entry name" value="Ethanolamine ammonia-lyase light chain (EutC)"/>
    <property type="match status" value="1"/>
</dbReference>
<reference evidence="7 8" key="1">
    <citation type="submission" date="2016-02" db="EMBL/GenBank/DDBJ databases">
        <title>Draft genome sequence of Hydrogenophaga sp. LPB0072.</title>
        <authorList>
            <person name="Shin S.-K."/>
            <person name="Yi H."/>
        </authorList>
    </citation>
    <scope>NUCLEOTIDE SEQUENCE [LARGE SCALE GENOMIC DNA]</scope>
    <source>
        <strain evidence="7 8">LPB0072</strain>
    </source>
</reference>
<dbReference type="KEGG" id="hyl:LPB072_02335"/>
<evidence type="ECO:0000313" key="8">
    <source>
        <dbReference type="Proteomes" id="UP000185657"/>
    </source>
</evidence>
<name>A0A167I6P6_9BURK</name>
<reference evidence="6 9" key="2">
    <citation type="submission" date="2016-10" db="EMBL/GenBank/DDBJ databases">
        <title>Hydorgenophaga sp. LPB0072 isolated from gastropod.</title>
        <authorList>
            <person name="Kim E."/>
            <person name="Yi H."/>
        </authorList>
    </citation>
    <scope>NUCLEOTIDE SEQUENCE [LARGE SCALE GENOMIC DNA]</scope>
    <source>
        <strain evidence="6 9">LPB0072</strain>
    </source>
</reference>
<dbReference type="PIRSF" id="PIRSF018982">
    <property type="entry name" value="EutC"/>
    <property type="match status" value="1"/>
</dbReference>
<dbReference type="PANTHER" id="PTHR39330">
    <property type="entry name" value="ETHANOLAMINE AMMONIA-LYASE LIGHT CHAIN"/>
    <property type="match status" value="1"/>
</dbReference>
<comment type="function">
    <text evidence="5">Catalyzes the deamination of various vicinal amino-alcohols to oxo compounds. Allows this organism to utilize ethanolamine as the sole source of nitrogen and carbon in the presence of external vitamin B12.</text>
</comment>
<comment type="cofactor">
    <cofactor evidence="5">
        <name>adenosylcob(III)alamin</name>
        <dbReference type="ChEBI" id="CHEBI:18408"/>
    </cofactor>
    <text evidence="5">Binds between the large and small subunits.</text>
</comment>
<sequence>MTTPANWNQLRAFTDARIALGRAGVSQPTRAHLAFQLAHAQARDAVHGQLDVSGLQPALEALGQRAVHLHSAAPDRAHYLQRPDWGRRLNEASREKLLALRPAEGAAPFDLAVVVADGLSPLAVQRHAPALLAHLLPLLRADGATQSWHLAPLAMVEQARVAVGDEVGECLGARCVLVLIGERPGLSSPDSLGGYFTWAPRVGRSDAERNCISNVRDAGLAPEKAARKLHTLLCEARRRELSGIALKDESTDGLDHAKGIPPEKLPLR</sequence>
<dbReference type="GO" id="GO:0009350">
    <property type="term" value="C:ethanolamine ammonia-lyase complex"/>
    <property type="evidence" value="ECO:0007669"/>
    <property type="project" value="UniProtKB-UniRule"/>
</dbReference>
<dbReference type="EC" id="4.3.1.7" evidence="5"/>